<comment type="caution">
    <text evidence="8">The sequence shown here is derived from an EMBL/GenBank/DDBJ whole genome shotgun (WGS) entry which is preliminary data.</text>
</comment>
<feature type="domain" description="DUF7034" evidence="4">
    <location>
        <begin position="806"/>
        <end position="929"/>
    </location>
</feature>
<dbReference type="Proteomes" id="UP000076078">
    <property type="component" value="Unassembled WGS sequence"/>
</dbReference>
<name>A0A151Z7Y9_TIELA</name>
<feature type="signal peptide" evidence="2">
    <location>
        <begin position="1"/>
        <end position="23"/>
    </location>
</feature>
<accession>A0A151Z7Y9</accession>
<feature type="transmembrane region" description="Helical" evidence="1">
    <location>
        <begin position="1323"/>
        <end position="1346"/>
    </location>
</feature>
<dbReference type="Pfam" id="PF23034">
    <property type="entry name" value="DUF7035"/>
    <property type="match status" value="1"/>
</dbReference>
<dbReference type="PANTHER" id="PTHR31378">
    <property type="entry name" value="EGF-LIKE DOMAIN-CONTAINING PROTEIN-RELATED-RELATED"/>
    <property type="match status" value="1"/>
</dbReference>
<dbReference type="OMA" id="INCENIM"/>
<keyword evidence="2" id="KW-0732">Signal</keyword>
<evidence type="ECO:0000259" key="5">
    <source>
        <dbReference type="Pfam" id="PF23034"/>
    </source>
</evidence>
<organism evidence="8 9">
    <name type="scientific">Tieghemostelium lacteum</name>
    <name type="common">Slime mold</name>
    <name type="synonym">Dictyostelium lacteum</name>
    <dbReference type="NCBI Taxonomy" id="361077"/>
    <lineage>
        <taxon>Eukaryota</taxon>
        <taxon>Amoebozoa</taxon>
        <taxon>Evosea</taxon>
        <taxon>Eumycetozoa</taxon>
        <taxon>Dictyostelia</taxon>
        <taxon>Dictyosteliales</taxon>
        <taxon>Raperosteliaceae</taxon>
        <taxon>Tieghemostelium</taxon>
    </lineage>
</organism>
<gene>
    <name evidence="8" type="ORF">DLAC_08633</name>
</gene>
<feature type="domain" description="ComC supersandwich" evidence="3">
    <location>
        <begin position="1071"/>
        <end position="1294"/>
    </location>
</feature>
<evidence type="ECO:0000259" key="6">
    <source>
        <dbReference type="Pfam" id="PF24893"/>
    </source>
</evidence>
<dbReference type="Pfam" id="PF22933">
    <property type="entry name" value="ComC_SSD"/>
    <property type="match status" value="1"/>
</dbReference>
<reference evidence="8 9" key="1">
    <citation type="submission" date="2015-12" db="EMBL/GenBank/DDBJ databases">
        <title>Dictyostelia acquired genes for synthesis and detection of signals that induce cell-type specialization by lateral gene transfer from prokaryotes.</title>
        <authorList>
            <person name="Gloeckner G."/>
            <person name="Schaap P."/>
        </authorList>
    </citation>
    <scope>NUCLEOTIDE SEQUENCE [LARGE SCALE GENOMIC DNA]</scope>
    <source>
        <strain evidence="8 9">TK</strain>
    </source>
</reference>
<evidence type="ECO:0000256" key="1">
    <source>
        <dbReference type="SAM" id="Phobius"/>
    </source>
</evidence>
<evidence type="ECO:0000259" key="4">
    <source>
        <dbReference type="Pfam" id="PF23033"/>
    </source>
</evidence>
<feature type="domain" description="DUF7743" evidence="6">
    <location>
        <begin position="439"/>
        <end position="540"/>
    </location>
</feature>
<dbReference type="InterPro" id="IPR055462">
    <property type="entry name" value="DUF7034"/>
</dbReference>
<keyword evidence="9" id="KW-1185">Reference proteome</keyword>
<evidence type="ECO:0000259" key="3">
    <source>
        <dbReference type="Pfam" id="PF22933"/>
    </source>
</evidence>
<dbReference type="EMBL" id="LODT01000037">
    <property type="protein sequence ID" value="KYQ90048.1"/>
    <property type="molecule type" value="Genomic_DNA"/>
</dbReference>
<dbReference type="Pfam" id="PF24893">
    <property type="entry name" value="DUF7743"/>
    <property type="match status" value="1"/>
</dbReference>
<dbReference type="Pfam" id="PF25820">
    <property type="entry name" value="DUF7949"/>
    <property type="match status" value="1"/>
</dbReference>
<dbReference type="InterPro" id="IPR054484">
    <property type="entry name" value="ComC_SSD"/>
</dbReference>
<feature type="domain" description="DUF7949" evidence="7">
    <location>
        <begin position="1027"/>
        <end position="1061"/>
    </location>
</feature>
<dbReference type="InterPro" id="IPR057709">
    <property type="entry name" value="DUF7949"/>
</dbReference>
<keyword evidence="1" id="KW-0812">Transmembrane</keyword>
<evidence type="ECO:0000313" key="8">
    <source>
        <dbReference type="EMBL" id="KYQ90048.1"/>
    </source>
</evidence>
<sequence>MINIKNYLFLFILLLLCINLSNSYILKEVLTPYGSNEVYADQDDFCYFKWQIHVEDEQGDMAFDGAAIGPSIETGVLNFEVQIGDVGNHTVGSLGLQIGIRYKDTIQLTMFGVDIKNGIVSYDCQKIPPLQILNDVQWLNSGSFYYTHLRFNLKKKFQLDGEGIVSFNIPYLCTFKVYGFDIMAIKCHLENVYSYVIPPLNITIRTGLAQSFYIDSFIKNEPTPLSYSSLSYSDSEVPNVAYKSHYFLPTVGGQGGHYVSSTMQKYTAVDMEYSTISEMVLGNQNDITMLLYTYFTSVDLITIVNFTTSIASNGFIETPIQATYPFPDYPLQNPLEFVSGTENTVNSTTLYEYSVDIKGYYDFYIIKKIQDFRLYDPIRYPNGMISYSSLNNVMRTTFVLYVSEYFSTTVLALDSENIIFNQETGSIDDISGTTLTGLVEFIPLKGCTMLIRAQAASGSGILKIFILGNQESEISLLPHDLVEGDIKNGIFQKYLDYTDIYQDGYFFNVYPMDHQGFIFTFDHEINVSPFQILPFKFPNIPEPSEYEQNTNRINYVAFLVEECDLSEINCENIMFINFTQPNPILSVKVVLKLDKDISFFARWNKNFNMYTGDFVLEPRAFSGVVPYVIYYNSMEYLHSFLPDSGQLKIKTQYADRMPPLITRLDRSGAIEQGTGGQIDWTFYIEEQYNGLKYAKVFITTDKNPFVPLVFDYVPESQQLSINPVFSINITIPPQCIAQSFRISYVELVDNSGAKSVYNNLTYIYQEFGKKPFVDPFMKILDNIDLPINRTIGTDCGVIPSTDLVPPSIVSVTFSPEFVDVSSSNRHLEITFNITDTNSKVITYITPTCYLYAGMFKQTESKSTLVSATDGNSTATFSCAFDLPFGFGYPEGKVYLGIYGYTDSSLNFGGSSPNNIIEAGLTNYFDATFSQTQPVITSVLPIDEDGELTIIGHNFGSERYSPEVPKVNVTYESSTSIHNATFYEHVILVIKPVPNQVIKNVTIILNNHTSNNYIDGNGSGQPVVTPICPGTPQCGGPTNGLCTSFGCKCSEGWSGFDCLSKVVIITPTINNTNPTIDNEIPLPNGETATLRSLINILSLREIKIDGTIVADHKFDTWYFRNLSLPRSTIQEFQYTSGLTNNGKVTNITVNIQYFTQEQSIVFANEVLDMKPSTIKYKISLNHYEFTSNLNSLELMMTATFESNNIQSSCTSQEQGSLIDNGTDFVKLQLNENSLYARFVKRAIIDNRVQSVSNTFYNSTTTTVQEQTATSISNLIGIKIPNYRFNALLDPDFSVLLDTKPVTSDSSPNSMCSESKNKGLTKAQLAGIIIGCIGFGLIVAISVVYYIYKTKQYKNTQIKLQKKMEEFK</sequence>
<keyword evidence="1" id="KW-1133">Transmembrane helix</keyword>
<evidence type="ECO:0000313" key="9">
    <source>
        <dbReference type="Proteomes" id="UP000076078"/>
    </source>
</evidence>
<dbReference type="InterPro" id="IPR055463">
    <property type="entry name" value="DUF7035"/>
</dbReference>
<protein>
    <submittedName>
        <fullName evidence="8">EGF-like domain-containing protein</fullName>
    </submittedName>
</protein>
<dbReference type="Pfam" id="PF23033">
    <property type="entry name" value="DUF7034"/>
    <property type="match status" value="1"/>
</dbReference>
<proteinExistence type="predicted"/>
<dbReference type="InParanoid" id="A0A151Z7Y9"/>
<keyword evidence="1" id="KW-0472">Membrane</keyword>
<evidence type="ECO:0000259" key="7">
    <source>
        <dbReference type="Pfam" id="PF25820"/>
    </source>
</evidence>
<feature type="chain" id="PRO_5007592951" evidence="2">
    <location>
        <begin position="24"/>
        <end position="1366"/>
    </location>
</feature>
<feature type="domain" description="DUF7035" evidence="5">
    <location>
        <begin position="654"/>
        <end position="785"/>
    </location>
</feature>
<evidence type="ECO:0000256" key="2">
    <source>
        <dbReference type="SAM" id="SignalP"/>
    </source>
</evidence>
<dbReference type="InterPro" id="IPR056645">
    <property type="entry name" value="DUF7743"/>
</dbReference>